<gene>
    <name evidence="1" type="ORF">PSTG_18753</name>
</gene>
<sequence length="112" mass="12269">MIAYPCKICGKQINHPNYENSTTNLAKHVASCLKKQQEDLNSQKLVALGVLGTGDIDPREVPQLCATWCAEGTWPFLALGEDAHQNILHPVVLKNLPTRKAVLCDIGMIYAA</sequence>
<dbReference type="OrthoDB" id="3259198at2759"/>
<evidence type="ECO:0000313" key="1">
    <source>
        <dbReference type="EMBL" id="KNE87856.1"/>
    </source>
</evidence>
<reference evidence="2" key="1">
    <citation type="submission" date="2014-03" db="EMBL/GenBank/DDBJ databases">
        <title>The Genome Sequence of Puccinia striiformis f. sp. tritici PST-78.</title>
        <authorList>
            <consortium name="The Broad Institute Genome Sequencing Platform"/>
            <person name="Cuomo C."/>
            <person name="Hulbert S."/>
            <person name="Chen X."/>
            <person name="Walker B."/>
            <person name="Young S.K."/>
            <person name="Zeng Q."/>
            <person name="Gargeya S."/>
            <person name="Fitzgerald M."/>
            <person name="Haas B."/>
            <person name="Abouelleil A."/>
            <person name="Alvarado L."/>
            <person name="Arachchi H.M."/>
            <person name="Berlin A.M."/>
            <person name="Chapman S.B."/>
            <person name="Goldberg J."/>
            <person name="Griggs A."/>
            <person name="Gujja S."/>
            <person name="Hansen M."/>
            <person name="Howarth C."/>
            <person name="Imamovic A."/>
            <person name="Larimer J."/>
            <person name="McCowan C."/>
            <person name="Montmayeur A."/>
            <person name="Murphy C."/>
            <person name="Neiman D."/>
            <person name="Pearson M."/>
            <person name="Priest M."/>
            <person name="Roberts A."/>
            <person name="Saif S."/>
            <person name="Shea T."/>
            <person name="Sisk P."/>
            <person name="Sykes S."/>
            <person name="Wortman J."/>
            <person name="Nusbaum C."/>
            <person name="Birren B."/>
        </authorList>
    </citation>
    <scope>NUCLEOTIDE SEQUENCE [LARGE SCALE GENOMIC DNA]</scope>
    <source>
        <strain evidence="2">race PST-78</strain>
    </source>
</reference>
<comment type="caution">
    <text evidence="1">The sequence shown here is derived from an EMBL/GenBank/DDBJ whole genome shotgun (WGS) entry which is preliminary data.</text>
</comment>
<proteinExistence type="predicted"/>
<evidence type="ECO:0000313" key="2">
    <source>
        <dbReference type="Proteomes" id="UP000054564"/>
    </source>
</evidence>
<keyword evidence="2" id="KW-1185">Reference proteome</keyword>
<dbReference type="EMBL" id="AJIL01003906">
    <property type="protein sequence ID" value="KNE87856.1"/>
    <property type="molecule type" value="Genomic_DNA"/>
</dbReference>
<evidence type="ECO:0008006" key="3">
    <source>
        <dbReference type="Google" id="ProtNLM"/>
    </source>
</evidence>
<protein>
    <recommendedName>
        <fullName evidence="3">BED-type domain-containing protein</fullName>
    </recommendedName>
</protein>
<dbReference type="Proteomes" id="UP000054564">
    <property type="component" value="Unassembled WGS sequence"/>
</dbReference>
<dbReference type="AlphaFoldDB" id="A0A0L0ULJ7"/>
<name>A0A0L0ULJ7_9BASI</name>
<accession>A0A0L0ULJ7</accession>
<organism evidence="1 2">
    <name type="scientific">Puccinia striiformis f. sp. tritici PST-78</name>
    <dbReference type="NCBI Taxonomy" id="1165861"/>
    <lineage>
        <taxon>Eukaryota</taxon>
        <taxon>Fungi</taxon>
        <taxon>Dikarya</taxon>
        <taxon>Basidiomycota</taxon>
        <taxon>Pucciniomycotina</taxon>
        <taxon>Pucciniomycetes</taxon>
        <taxon>Pucciniales</taxon>
        <taxon>Pucciniaceae</taxon>
        <taxon>Puccinia</taxon>
    </lineage>
</organism>
<feature type="non-terminal residue" evidence="1">
    <location>
        <position position="112"/>
    </location>
</feature>